<dbReference type="EMBL" id="BLXT01002056">
    <property type="protein sequence ID" value="GFN90757.1"/>
    <property type="molecule type" value="Genomic_DNA"/>
</dbReference>
<organism evidence="1 2">
    <name type="scientific">Plakobranchus ocellatus</name>
    <dbReference type="NCBI Taxonomy" id="259542"/>
    <lineage>
        <taxon>Eukaryota</taxon>
        <taxon>Metazoa</taxon>
        <taxon>Spiralia</taxon>
        <taxon>Lophotrochozoa</taxon>
        <taxon>Mollusca</taxon>
        <taxon>Gastropoda</taxon>
        <taxon>Heterobranchia</taxon>
        <taxon>Euthyneura</taxon>
        <taxon>Panpulmonata</taxon>
        <taxon>Sacoglossa</taxon>
        <taxon>Placobranchoidea</taxon>
        <taxon>Plakobranchidae</taxon>
        <taxon>Plakobranchus</taxon>
    </lineage>
</organism>
<sequence>MQPAAGPAQNSCNNKPFFITKLRMAVRFSKPVRQWWLKSIKRFQLEYNVSAVKTQLRTKPAALPLGWRQKSHFCPAQREKSLEGFSGSQFPESSRN</sequence>
<name>A0AAV3Z8I1_9GAST</name>
<evidence type="ECO:0000313" key="2">
    <source>
        <dbReference type="Proteomes" id="UP000735302"/>
    </source>
</evidence>
<dbReference type="Proteomes" id="UP000735302">
    <property type="component" value="Unassembled WGS sequence"/>
</dbReference>
<proteinExistence type="predicted"/>
<evidence type="ECO:0000313" key="1">
    <source>
        <dbReference type="EMBL" id="GFN90757.1"/>
    </source>
</evidence>
<comment type="caution">
    <text evidence="1">The sequence shown here is derived from an EMBL/GenBank/DDBJ whole genome shotgun (WGS) entry which is preliminary data.</text>
</comment>
<keyword evidence="2" id="KW-1185">Reference proteome</keyword>
<protein>
    <submittedName>
        <fullName evidence="1">Uncharacterized protein</fullName>
    </submittedName>
</protein>
<dbReference type="AlphaFoldDB" id="A0AAV3Z8I1"/>
<accession>A0AAV3Z8I1</accession>
<gene>
    <name evidence="1" type="ORF">PoB_001726300</name>
</gene>
<reference evidence="1 2" key="1">
    <citation type="journal article" date="2021" name="Elife">
        <title>Chloroplast acquisition without the gene transfer in kleptoplastic sea slugs, Plakobranchus ocellatus.</title>
        <authorList>
            <person name="Maeda T."/>
            <person name="Takahashi S."/>
            <person name="Yoshida T."/>
            <person name="Shimamura S."/>
            <person name="Takaki Y."/>
            <person name="Nagai Y."/>
            <person name="Toyoda A."/>
            <person name="Suzuki Y."/>
            <person name="Arimoto A."/>
            <person name="Ishii H."/>
            <person name="Satoh N."/>
            <person name="Nishiyama T."/>
            <person name="Hasebe M."/>
            <person name="Maruyama T."/>
            <person name="Minagawa J."/>
            <person name="Obokata J."/>
            <person name="Shigenobu S."/>
        </authorList>
    </citation>
    <scope>NUCLEOTIDE SEQUENCE [LARGE SCALE GENOMIC DNA]</scope>
</reference>